<name>A0A8T2UL54_CERRI</name>
<dbReference type="EMBL" id="CM035412">
    <property type="protein sequence ID" value="KAH7434074.1"/>
    <property type="molecule type" value="Genomic_DNA"/>
</dbReference>
<gene>
    <name evidence="1" type="ORF">KP509_07G100000</name>
</gene>
<evidence type="ECO:0000313" key="2">
    <source>
        <dbReference type="Proteomes" id="UP000825935"/>
    </source>
</evidence>
<organism evidence="1 2">
    <name type="scientific">Ceratopteris richardii</name>
    <name type="common">Triangle waterfern</name>
    <dbReference type="NCBI Taxonomy" id="49495"/>
    <lineage>
        <taxon>Eukaryota</taxon>
        <taxon>Viridiplantae</taxon>
        <taxon>Streptophyta</taxon>
        <taxon>Embryophyta</taxon>
        <taxon>Tracheophyta</taxon>
        <taxon>Polypodiopsida</taxon>
        <taxon>Polypodiidae</taxon>
        <taxon>Polypodiales</taxon>
        <taxon>Pteridineae</taxon>
        <taxon>Pteridaceae</taxon>
        <taxon>Parkerioideae</taxon>
        <taxon>Ceratopteris</taxon>
    </lineage>
</organism>
<dbReference type="InterPro" id="IPR021109">
    <property type="entry name" value="Peptidase_aspartic_dom_sf"/>
</dbReference>
<sequence>MKLRGQGRDQSRSNAHEAPRYYMAMCEASGICSHRIVDRCPFMTLEVGQGNSARTVKALIDLGAATSAVKLFYFQELQLSVNPIEAYLIGLRGAKTPWMGEVEIPIYIQDVLMTVKVLVSSEDLTKPLVLGQDWIYDHAVNLNLRSGLLQVWVDQTRVTIELQDRALRELRKAPNLGPSRSTHVDKDVFLVQNFVMQLRRRS</sequence>
<evidence type="ECO:0008006" key="3">
    <source>
        <dbReference type="Google" id="ProtNLM"/>
    </source>
</evidence>
<reference evidence="1" key="1">
    <citation type="submission" date="2021-08" db="EMBL/GenBank/DDBJ databases">
        <title>WGS assembly of Ceratopteris richardii.</title>
        <authorList>
            <person name="Marchant D.B."/>
            <person name="Chen G."/>
            <person name="Jenkins J."/>
            <person name="Shu S."/>
            <person name="Leebens-Mack J."/>
            <person name="Grimwood J."/>
            <person name="Schmutz J."/>
            <person name="Soltis P."/>
            <person name="Soltis D."/>
            <person name="Chen Z.-H."/>
        </authorList>
    </citation>
    <scope>NUCLEOTIDE SEQUENCE</scope>
    <source>
        <strain evidence="1">Whitten #5841</strain>
        <tissue evidence="1">Leaf</tissue>
    </source>
</reference>
<dbReference type="OrthoDB" id="2285352at2759"/>
<evidence type="ECO:0000313" key="1">
    <source>
        <dbReference type="EMBL" id="KAH7434074.1"/>
    </source>
</evidence>
<keyword evidence="2" id="KW-1185">Reference proteome</keyword>
<dbReference type="Proteomes" id="UP000825935">
    <property type="component" value="Chromosome 7"/>
</dbReference>
<accession>A0A8T2UL54</accession>
<dbReference type="Gene3D" id="2.40.70.10">
    <property type="entry name" value="Acid Proteases"/>
    <property type="match status" value="1"/>
</dbReference>
<comment type="caution">
    <text evidence="1">The sequence shown here is derived from an EMBL/GenBank/DDBJ whole genome shotgun (WGS) entry which is preliminary data.</text>
</comment>
<protein>
    <recommendedName>
        <fullName evidence="3">Peptidase A2 domain-containing protein</fullName>
    </recommendedName>
</protein>
<dbReference type="AlphaFoldDB" id="A0A8T2UL54"/>
<proteinExistence type="predicted"/>
<dbReference type="CDD" id="cd00303">
    <property type="entry name" value="retropepsin_like"/>
    <property type="match status" value="1"/>
</dbReference>
<dbReference type="SUPFAM" id="SSF50630">
    <property type="entry name" value="Acid proteases"/>
    <property type="match status" value="1"/>
</dbReference>